<evidence type="ECO:0000313" key="1">
    <source>
        <dbReference type="EMBL" id="USG65479.1"/>
    </source>
</evidence>
<dbReference type="Proteomes" id="UP001056500">
    <property type="component" value="Chromosome"/>
</dbReference>
<protein>
    <submittedName>
        <fullName evidence="1">HTH domain-containing protein</fullName>
    </submittedName>
</protein>
<dbReference type="RefSeq" id="WP_251872561.1">
    <property type="nucleotide sequence ID" value="NZ_CP098755.1"/>
</dbReference>
<reference evidence="1" key="1">
    <citation type="submission" date="2022-06" db="EMBL/GenBank/DDBJ databases">
        <title>Genome sequencing of Brevibacillus sp. BB3-R1.</title>
        <authorList>
            <person name="Heo J."/>
            <person name="Lee D."/>
            <person name="Won M."/>
            <person name="Han B.-H."/>
            <person name="Hong S.-B."/>
            <person name="Kwon S.-W."/>
        </authorList>
    </citation>
    <scope>NUCLEOTIDE SEQUENCE</scope>
    <source>
        <strain evidence="1">BB3-R1</strain>
    </source>
</reference>
<dbReference type="SUPFAM" id="SSF46785">
    <property type="entry name" value="Winged helix' DNA-binding domain"/>
    <property type="match status" value="1"/>
</dbReference>
<sequence length="432" mass="49461">MLIRIALIGSEKMVNKVLSLSLKENVHIHPFVYEKPEESANLVKQASNYDVLFFTGPVPYFLARKEIEKLDLPAVFIPLDELGFTLSLFHIKNALFVHPDRLSIDIPRKEVVYHVLDELDLDRSHIYIKEFEKGIKHDLYTDEILQFHREQWQAQKVDFVLTSVQSVHKELQKLGIPSFRIIIPQKNVLDTLDSAIQAAELMISKASQIAVCIVRLSSAQEKQPSLSPHLLSDIRPILLDFAKKIDASLKEADEQTCYIYGTRRGIQHFTNHYRELPVLEQFKGLRDVKASFGFGFGRTVTEAEEHAQIGLFHAEKGRGDEAYIVTEDKKVIGPLNEKVTKSFQLLSLDEKLLAVIKQSGISVATMTKIIDFLRLRHNPIFSASDLADYLQVSKRTAERIMKKLVDNRYAEITGEEQPYQKGRPRALYRILL</sequence>
<keyword evidence="2" id="KW-1185">Reference proteome</keyword>
<dbReference type="EMBL" id="CP098755">
    <property type="protein sequence ID" value="USG65479.1"/>
    <property type="molecule type" value="Genomic_DNA"/>
</dbReference>
<accession>A0ABY4WJD8</accession>
<name>A0ABY4WJD8_9BACL</name>
<organism evidence="1 2">
    <name type="scientific">Brevibacillus ruminantium</name>
    <dbReference type="NCBI Taxonomy" id="2950604"/>
    <lineage>
        <taxon>Bacteria</taxon>
        <taxon>Bacillati</taxon>
        <taxon>Bacillota</taxon>
        <taxon>Bacilli</taxon>
        <taxon>Bacillales</taxon>
        <taxon>Paenibacillaceae</taxon>
        <taxon>Brevibacillus</taxon>
    </lineage>
</organism>
<dbReference type="Gene3D" id="1.10.10.10">
    <property type="entry name" value="Winged helix-like DNA-binding domain superfamily/Winged helix DNA-binding domain"/>
    <property type="match status" value="1"/>
</dbReference>
<gene>
    <name evidence="1" type="ORF">NDK47_25800</name>
</gene>
<dbReference type="InterPro" id="IPR036390">
    <property type="entry name" value="WH_DNA-bd_sf"/>
</dbReference>
<dbReference type="InterPro" id="IPR036388">
    <property type="entry name" value="WH-like_DNA-bd_sf"/>
</dbReference>
<evidence type="ECO:0000313" key="2">
    <source>
        <dbReference type="Proteomes" id="UP001056500"/>
    </source>
</evidence>
<proteinExistence type="predicted"/>